<gene>
    <name evidence="1" type="ORF">PHYSODRAFT_448210</name>
</gene>
<dbReference type="Proteomes" id="UP000002640">
    <property type="component" value="Unassembled WGS sequence"/>
</dbReference>
<dbReference type="InParanoid" id="G4ZH17"/>
<accession>G4ZH17</accession>
<dbReference type="GeneID" id="20652855"/>
<dbReference type="OMA" id="FASEWAP"/>
<evidence type="ECO:0000313" key="2">
    <source>
        <dbReference type="Proteomes" id="UP000002640"/>
    </source>
</evidence>
<evidence type="ECO:0000313" key="1">
    <source>
        <dbReference type="EMBL" id="EGZ18642.1"/>
    </source>
</evidence>
<keyword evidence="2" id="KW-1185">Reference proteome</keyword>
<feature type="non-terminal residue" evidence="1">
    <location>
        <position position="145"/>
    </location>
</feature>
<feature type="non-terminal residue" evidence="1">
    <location>
        <position position="1"/>
    </location>
</feature>
<proteinExistence type="predicted"/>
<dbReference type="EMBL" id="JH159154">
    <property type="protein sequence ID" value="EGZ18642.1"/>
    <property type="molecule type" value="Genomic_DNA"/>
</dbReference>
<dbReference type="AlphaFoldDB" id="G4ZH17"/>
<protein>
    <submittedName>
        <fullName evidence="1">Uncharacterized protein</fullName>
    </submittedName>
</protein>
<name>G4ZH17_PHYSP</name>
<dbReference type="KEGG" id="psoj:PHYSODRAFT_448210"/>
<dbReference type="RefSeq" id="XP_009527700.1">
    <property type="nucleotide sequence ID" value="XM_009529405.1"/>
</dbReference>
<reference evidence="1 2" key="1">
    <citation type="journal article" date="2006" name="Science">
        <title>Phytophthora genome sequences uncover evolutionary origins and mechanisms of pathogenesis.</title>
        <authorList>
            <person name="Tyler B.M."/>
            <person name="Tripathy S."/>
            <person name="Zhang X."/>
            <person name="Dehal P."/>
            <person name="Jiang R.H."/>
            <person name="Aerts A."/>
            <person name="Arredondo F.D."/>
            <person name="Baxter L."/>
            <person name="Bensasson D."/>
            <person name="Beynon J.L."/>
            <person name="Chapman J."/>
            <person name="Damasceno C.M."/>
            <person name="Dorrance A.E."/>
            <person name="Dou D."/>
            <person name="Dickerman A.W."/>
            <person name="Dubchak I.L."/>
            <person name="Garbelotto M."/>
            <person name="Gijzen M."/>
            <person name="Gordon S.G."/>
            <person name="Govers F."/>
            <person name="Grunwald N.J."/>
            <person name="Huang W."/>
            <person name="Ivors K.L."/>
            <person name="Jones R.W."/>
            <person name="Kamoun S."/>
            <person name="Krampis K."/>
            <person name="Lamour K.H."/>
            <person name="Lee M.K."/>
            <person name="McDonald W.H."/>
            <person name="Medina M."/>
            <person name="Meijer H.J."/>
            <person name="Nordberg E.K."/>
            <person name="Maclean D.J."/>
            <person name="Ospina-Giraldo M.D."/>
            <person name="Morris P.F."/>
            <person name="Phuntumart V."/>
            <person name="Putnam N.H."/>
            <person name="Rash S."/>
            <person name="Rose J.K."/>
            <person name="Sakihama Y."/>
            <person name="Salamov A.A."/>
            <person name="Savidor A."/>
            <person name="Scheuring C.F."/>
            <person name="Smith B.M."/>
            <person name="Sobral B.W."/>
            <person name="Terry A."/>
            <person name="Torto-Alalibo T.A."/>
            <person name="Win J."/>
            <person name="Xu Z."/>
            <person name="Zhang H."/>
            <person name="Grigoriev I.V."/>
            <person name="Rokhsar D.S."/>
            <person name="Boore J.L."/>
        </authorList>
    </citation>
    <scope>NUCLEOTIDE SEQUENCE [LARGE SCALE GENOMIC DNA]</scope>
    <source>
        <strain evidence="1 2">P6497</strain>
    </source>
</reference>
<sequence>AGRPESKQLQELVRQLEVEDAAILSATGEEMANPSPTDWFTFWNKRSASRIDSELLEELIEREVGRGITASTWNQTTRACVECIKRIQKRVKQRRTRYVKKLQSQARAQIFTIEDATANVAEEHHEAALMREGQRLERTTEHLRW</sequence>
<organism evidence="1 2">
    <name type="scientific">Phytophthora sojae (strain P6497)</name>
    <name type="common">Soybean stem and root rot agent</name>
    <name type="synonym">Phytophthora megasperma f. sp. glycines</name>
    <dbReference type="NCBI Taxonomy" id="1094619"/>
    <lineage>
        <taxon>Eukaryota</taxon>
        <taxon>Sar</taxon>
        <taxon>Stramenopiles</taxon>
        <taxon>Oomycota</taxon>
        <taxon>Peronosporomycetes</taxon>
        <taxon>Peronosporales</taxon>
        <taxon>Peronosporaceae</taxon>
        <taxon>Phytophthora</taxon>
    </lineage>
</organism>